<dbReference type="GO" id="GO:0006310">
    <property type="term" value="P:DNA recombination"/>
    <property type="evidence" value="ECO:0007669"/>
    <property type="project" value="UniProtKB-KW"/>
</dbReference>
<dbReference type="SUPFAM" id="SSF56349">
    <property type="entry name" value="DNA breaking-rejoining enzymes"/>
    <property type="match status" value="1"/>
</dbReference>
<organism evidence="8 9">
    <name type="scientific">Novosphingobium chloroacetimidivorans</name>
    <dbReference type="NCBI Taxonomy" id="1428314"/>
    <lineage>
        <taxon>Bacteria</taxon>
        <taxon>Pseudomonadati</taxon>
        <taxon>Pseudomonadota</taxon>
        <taxon>Alphaproteobacteria</taxon>
        <taxon>Sphingomonadales</taxon>
        <taxon>Sphingomonadaceae</taxon>
        <taxon>Novosphingobium</taxon>
    </lineage>
</organism>
<reference evidence="8 9" key="1">
    <citation type="submission" date="2020-08" db="EMBL/GenBank/DDBJ databases">
        <title>Functional genomics of gut bacteria from endangered species of beetles.</title>
        <authorList>
            <person name="Carlos-Shanley C."/>
        </authorList>
    </citation>
    <scope>NUCLEOTIDE SEQUENCE [LARGE SCALE GENOMIC DNA]</scope>
    <source>
        <strain evidence="8 9">S00245</strain>
    </source>
</reference>
<dbReference type="InterPro" id="IPR044068">
    <property type="entry name" value="CB"/>
</dbReference>
<evidence type="ECO:0000256" key="1">
    <source>
        <dbReference type="ARBA" id="ARBA00008857"/>
    </source>
</evidence>
<dbReference type="EMBL" id="JACHLR010000001">
    <property type="protein sequence ID" value="MBB4857165.1"/>
    <property type="molecule type" value="Genomic_DNA"/>
</dbReference>
<evidence type="ECO:0000313" key="8">
    <source>
        <dbReference type="EMBL" id="MBB4857165.1"/>
    </source>
</evidence>
<comment type="similarity">
    <text evidence="1">Belongs to the 'phage' integrase family.</text>
</comment>
<dbReference type="PROSITE" id="PS51900">
    <property type="entry name" value="CB"/>
    <property type="match status" value="1"/>
</dbReference>
<dbReference type="GO" id="GO:0003677">
    <property type="term" value="F:DNA binding"/>
    <property type="evidence" value="ECO:0007669"/>
    <property type="project" value="UniProtKB-UniRule"/>
</dbReference>
<dbReference type="InterPro" id="IPR010998">
    <property type="entry name" value="Integrase_recombinase_N"/>
</dbReference>
<keyword evidence="3 5" id="KW-0238">DNA-binding</keyword>
<name>A0A7W7NVI7_9SPHN</name>
<dbReference type="InterPro" id="IPR050808">
    <property type="entry name" value="Phage_Integrase"/>
</dbReference>
<dbReference type="RefSeq" id="WP_221419771.1">
    <property type="nucleotide sequence ID" value="NZ_JACHLR010000001.1"/>
</dbReference>
<dbReference type="InterPro" id="IPR038488">
    <property type="entry name" value="Integrase_DNA-bd_sf"/>
</dbReference>
<evidence type="ECO:0000256" key="3">
    <source>
        <dbReference type="ARBA" id="ARBA00023125"/>
    </source>
</evidence>
<dbReference type="Proteomes" id="UP000555448">
    <property type="component" value="Unassembled WGS sequence"/>
</dbReference>
<evidence type="ECO:0000259" key="6">
    <source>
        <dbReference type="PROSITE" id="PS51898"/>
    </source>
</evidence>
<dbReference type="Pfam" id="PF13356">
    <property type="entry name" value="Arm-DNA-bind_3"/>
    <property type="match status" value="1"/>
</dbReference>
<dbReference type="Pfam" id="PF00589">
    <property type="entry name" value="Phage_integrase"/>
    <property type="match status" value="1"/>
</dbReference>
<protein>
    <submittedName>
        <fullName evidence="8">Integrase</fullName>
    </submittedName>
</protein>
<accession>A0A7W7NVI7</accession>
<dbReference type="InterPro" id="IPR011010">
    <property type="entry name" value="DNA_brk_join_enz"/>
</dbReference>
<sequence>MHSAICPPGKKKITLFDEAFKGFICEIGFTGRRTYALRHINDRGTQCQYKIGDASVLTADQARKIAQQVKAQYLTGENPQQKRKVKRQVPTLAEITPRYMEHVKSYKRAADIDERYLRLHLLPRFGKLHLDEFKQAEIVEWLNGKVKDGYAQATVNRWQVILSHIFRLAGEWGIPGAERNPLKGAKLKDPNNMVERFLSTEEIARLKVAVEQSENPMLAPIVALLLLTGCRKREILDLQWDQVDLERRTLRIDRTKAGKVRRVPLSDDAVAVLTSLPQVCPYVLPNLKTMKPHGSIFNAWNTARKRAGLKDVRVHDLRHTLASQLAGAGHSLWVIANVLGHSQTRTTERYAHLSGETLRSAVNSAAKVSGTTWASPAE</sequence>
<comment type="caution">
    <text evidence="8">The sequence shown here is derived from an EMBL/GenBank/DDBJ whole genome shotgun (WGS) entry which is preliminary data.</text>
</comment>
<evidence type="ECO:0000256" key="4">
    <source>
        <dbReference type="ARBA" id="ARBA00023172"/>
    </source>
</evidence>
<proteinExistence type="inferred from homology"/>
<feature type="domain" description="Tyr recombinase" evidence="6">
    <location>
        <begin position="193"/>
        <end position="363"/>
    </location>
</feature>
<gene>
    <name evidence="8" type="ORF">HNO88_000462</name>
</gene>
<dbReference type="GO" id="GO:0015074">
    <property type="term" value="P:DNA integration"/>
    <property type="evidence" value="ECO:0007669"/>
    <property type="project" value="UniProtKB-KW"/>
</dbReference>
<evidence type="ECO:0000313" key="9">
    <source>
        <dbReference type="Proteomes" id="UP000555448"/>
    </source>
</evidence>
<dbReference type="InterPro" id="IPR013762">
    <property type="entry name" value="Integrase-like_cat_sf"/>
</dbReference>
<dbReference type="Gene3D" id="1.10.150.130">
    <property type="match status" value="1"/>
</dbReference>
<feature type="domain" description="Core-binding (CB)" evidence="7">
    <location>
        <begin position="90"/>
        <end position="170"/>
    </location>
</feature>
<dbReference type="Gene3D" id="3.30.160.390">
    <property type="entry name" value="Integrase, DNA-binding domain"/>
    <property type="match status" value="1"/>
</dbReference>
<dbReference type="InterPro" id="IPR025166">
    <property type="entry name" value="Integrase_DNA_bind_dom"/>
</dbReference>
<dbReference type="Gene3D" id="1.10.443.10">
    <property type="entry name" value="Intergrase catalytic core"/>
    <property type="match status" value="1"/>
</dbReference>
<dbReference type="PANTHER" id="PTHR30629">
    <property type="entry name" value="PROPHAGE INTEGRASE"/>
    <property type="match status" value="1"/>
</dbReference>
<evidence type="ECO:0000256" key="5">
    <source>
        <dbReference type="PROSITE-ProRule" id="PRU01248"/>
    </source>
</evidence>
<keyword evidence="4" id="KW-0233">DNA recombination</keyword>
<evidence type="ECO:0000256" key="2">
    <source>
        <dbReference type="ARBA" id="ARBA00022908"/>
    </source>
</evidence>
<dbReference type="PROSITE" id="PS51898">
    <property type="entry name" value="TYR_RECOMBINASE"/>
    <property type="match status" value="1"/>
</dbReference>
<dbReference type="PANTHER" id="PTHR30629:SF2">
    <property type="entry name" value="PROPHAGE INTEGRASE INTS-RELATED"/>
    <property type="match status" value="1"/>
</dbReference>
<dbReference type="CDD" id="cd00796">
    <property type="entry name" value="INT_Rci_Hp1_C"/>
    <property type="match status" value="1"/>
</dbReference>
<keyword evidence="2" id="KW-0229">DNA integration</keyword>
<dbReference type="AlphaFoldDB" id="A0A7W7NVI7"/>
<keyword evidence="9" id="KW-1185">Reference proteome</keyword>
<evidence type="ECO:0000259" key="7">
    <source>
        <dbReference type="PROSITE" id="PS51900"/>
    </source>
</evidence>
<dbReference type="InterPro" id="IPR002104">
    <property type="entry name" value="Integrase_catalytic"/>
</dbReference>